<keyword evidence="11" id="KW-1185">Reference proteome</keyword>
<evidence type="ECO:0000256" key="10">
    <source>
        <dbReference type="SAM" id="SignalP"/>
    </source>
</evidence>
<evidence type="ECO:0000256" key="5">
    <source>
        <dbReference type="ARBA" id="ARBA00022781"/>
    </source>
</evidence>
<feature type="transmembrane region" description="Helical" evidence="9">
    <location>
        <begin position="102"/>
        <end position="122"/>
    </location>
</feature>
<gene>
    <name evidence="12" type="primary">LOC105034125</name>
</gene>
<evidence type="ECO:0000256" key="9">
    <source>
        <dbReference type="SAM" id="Phobius"/>
    </source>
</evidence>
<feature type="transmembrane region" description="Helical" evidence="9">
    <location>
        <begin position="64"/>
        <end position="82"/>
    </location>
</feature>
<feature type="chain" id="PRO_5035421299" evidence="10">
    <location>
        <begin position="19"/>
        <end position="136"/>
    </location>
</feature>
<comment type="subcellular location">
    <subcellularLocation>
        <location evidence="1">Membrane</location>
        <topology evidence="1">Multi-pass membrane protein</topology>
    </subcellularLocation>
</comment>
<proteinExistence type="inferred from homology"/>
<evidence type="ECO:0000256" key="2">
    <source>
        <dbReference type="ARBA" id="ARBA00008328"/>
    </source>
</evidence>
<evidence type="ECO:0000256" key="3">
    <source>
        <dbReference type="ARBA" id="ARBA00022448"/>
    </source>
</evidence>
<evidence type="ECO:0000256" key="4">
    <source>
        <dbReference type="ARBA" id="ARBA00022692"/>
    </source>
</evidence>
<accession>A0A8N4ESV8</accession>
<comment type="similarity">
    <text evidence="2">Belongs to the V-ATPase e1/e2 subunit family.</text>
</comment>
<dbReference type="Proteomes" id="UP000504607">
    <property type="component" value="Chromosome 1"/>
</dbReference>
<evidence type="ECO:0000313" key="11">
    <source>
        <dbReference type="Proteomes" id="UP000504607"/>
    </source>
</evidence>
<feature type="transmembrane region" description="Helical" evidence="9">
    <location>
        <begin position="34"/>
        <end position="52"/>
    </location>
</feature>
<keyword evidence="5" id="KW-0375">Hydrogen ion transport</keyword>
<evidence type="ECO:0000256" key="8">
    <source>
        <dbReference type="ARBA" id="ARBA00023136"/>
    </source>
</evidence>
<sequence>MGFLVTTLIFFLAGVVASLSVRLCCNGGPPSICASLYSLPLSSVCLGLRFQMTKSDGNRRIFFGLRRIGVSIAVSGDLIAFWRWITLTRSNFLNLGEKLVEILWFNIPSTIFIVRWAIVYLAQLKPLIVPILSEGE</sequence>
<evidence type="ECO:0000256" key="6">
    <source>
        <dbReference type="ARBA" id="ARBA00022989"/>
    </source>
</evidence>
<keyword evidence="6 9" id="KW-1133">Transmembrane helix</keyword>
<feature type="signal peptide" evidence="10">
    <location>
        <begin position="1"/>
        <end position="18"/>
    </location>
</feature>
<keyword evidence="8 9" id="KW-0472">Membrane</keyword>
<dbReference type="AlphaFoldDB" id="A0A8N4ESV8"/>
<dbReference type="RefSeq" id="XP_029118268.1">
    <property type="nucleotide sequence ID" value="XM_029262435.1"/>
</dbReference>
<reference evidence="12" key="1">
    <citation type="submission" date="2025-08" db="UniProtKB">
        <authorList>
            <consortium name="RefSeq"/>
        </authorList>
    </citation>
    <scope>IDENTIFICATION</scope>
</reference>
<dbReference type="Pfam" id="PF05493">
    <property type="entry name" value="ATP_synt_H"/>
    <property type="match status" value="1"/>
</dbReference>
<dbReference type="InterPro" id="IPR008389">
    <property type="entry name" value="ATPase_V0-cplx_e1/e2_su"/>
</dbReference>
<dbReference type="GO" id="GO:0033179">
    <property type="term" value="C:proton-transporting V-type ATPase, V0 domain"/>
    <property type="evidence" value="ECO:0007669"/>
    <property type="project" value="InterPro"/>
</dbReference>
<dbReference type="OrthoDB" id="1508846at2759"/>
<keyword evidence="3" id="KW-0813">Transport</keyword>
<keyword evidence="7" id="KW-0406">Ion transport</keyword>
<organism evidence="11 12">
    <name type="scientific">Elaeis guineensis var. tenera</name>
    <name type="common">Oil palm</name>
    <dbReference type="NCBI Taxonomy" id="51953"/>
    <lineage>
        <taxon>Eukaryota</taxon>
        <taxon>Viridiplantae</taxon>
        <taxon>Streptophyta</taxon>
        <taxon>Embryophyta</taxon>
        <taxon>Tracheophyta</taxon>
        <taxon>Spermatophyta</taxon>
        <taxon>Magnoliopsida</taxon>
        <taxon>Liliopsida</taxon>
        <taxon>Arecaceae</taxon>
        <taxon>Arecoideae</taxon>
        <taxon>Cocoseae</taxon>
        <taxon>Elaeidinae</taxon>
        <taxon>Elaeis</taxon>
    </lineage>
</organism>
<protein>
    <submittedName>
        <fullName evidence="12">Uncharacterized protein LOC105034125</fullName>
    </submittedName>
</protein>
<evidence type="ECO:0000256" key="1">
    <source>
        <dbReference type="ARBA" id="ARBA00004141"/>
    </source>
</evidence>
<evidence type="ECO:0000256" key="7">
    <source>
        <dbReference type="ARBA" id="ARBA00023065"/>
    </source>
</evidence>
<evidence type="ECO:0000313" key="12">
    <source>
        <dbReference type="RefSeq" id="XP_029118268.1"/>
    </source>
</evidence>
<name>A0A8N4ESV8_ELAGV</name>
<keyword evidence="4 9" id="KW-0812">Transmembrane</keyword>
<keyword evidence="10" id="KW-0732">Signal</keyword>
<dbReference type="GO" id="GO:0046961">
    <property type="term" value="F:proton-transporting ATPase activity, rotational mechanism"/>
    <property type="evidence" value="ECO:0007669"/>
    <property type="project" value="InterPro"/>
</dbReference>